<keyword evidence="5 9" id="KW-0812">Transmembrane</keyword>
<keyword evidence="6 9" id="KW-1133">Transmembrane helix</keyword>
<evidence type="ECO:0000256" key="7">
    <source>
        <dbReference type="ARBA" id="ARBA00023136"/>
    </source>
</evidence>
<dbReference type="Pfam" id="PF00507">
    <property type="entry name" value="Oxidored_q4"/>
    <property type="match status" value="1"/>
</dbReference>
<evidence type="ECO:0000256" key="3">
    <source>
        <dbReference type="ARBA" id="ARBA00021007"/>
    </source>
</evidence>
<evidence type="ECO:0000256" key="8">
    <source>
        <dbReference type="ARBA" id="ARBA00049551"/>
    </source>
</evidence>
<keyword evidence="9" id="KW-0520">NAD</keyword>
<protein>
    <recommendedName>
        <fullName evidence="3 9">NADH-ubiquinone oxidoreductase chain 3</fullName>
        <ecNumber evidence="9">7.1.1.2</ecNumber>
    </recommendedName>
</protein>
<name>A0A3S9LPD7_9CRUS</name>
<sequence length="117" mass="13230">MNFLVASFLLAFAISSILISLACFVSKKSYLNREKSSPFECGFDPKNTSRIPFSIRFFLIAVIFLIFDIEISILLPLGVIIGNLSPLTWLTTGSVFLGLVTLGLYYEWSENTLEWMF</sequence>
<organism evidence="10">
    <name type="scientific">Arcoscalpellum epeeum</name>
    <dbReference type="NCBI Taxonomy" id="2498141"/>
    <lineage>
        <taxon>Eukaryota</taxon>
        <taxon>Metazoa</taxon>
        <taxon>Ecdysozoa</taxon>
        <taxon>Arthropoda</taxon>
        <taxon>Crustacea</taxon>
        <taxon>Multicrustacea</taxon>
        <taxon>Cirripedia</taxon>
        <taxon>Thoracica</taxon>
        <taxon>Thoracicalcarea</taxon>
        <taxon>Scalpellomorpha</taxon>
        <taxon>Scalpelloidea</taxon>
        <taxon>Scalpellidae</taxon>
        <taxon>Arcoscalpellum</taxon>
    </lineage>
</organism>
<dbReference type="InterPro" id="IPR000440">
    <property type="entry name" value="NADH_UbQ/plastoQ_OxRdtase_su3"/>
</dbReference>
<keyword evidence="9 10" id="KW-0496">Mitochondrion</keyword>
<feature type="transmembrane region" description="Helical" evidence="9">
    <location>
        <begin position="57"/>
        <end position="81"/>
    </location>
</feature>
<dbReference type="GO" id="GO:0031966">
    <property type="term" value="C:mitochondrial membrane"/>
    <property type="evidence" value="ECO:0007669"/>
    <property type="project" value="UniProtKB-SubCell"/>
</dbReference>
<dbReference type="GO" id="GO:0008137">
    <property type="term" value="F:NADH dehydrogenase (ubiquinone) activity"/>
    <property type="evidence" value="ECO:0007669"/>
    <property type="project" value="UniProtKB-UniRule"/>
</dbReference>
<evidence type="ECO:0000256" key="6">
    <source>
        <dbReference type="ARBA" id="ARBA00022989"/>
    </source>
</evidence>
<evidence type="ECO:0000256" key="2">
    <source>
        <dbReference type="ARBA" id="ARBA00008472"/>
    </source>
</evidence>
<keyword evidence="4 9" id="KW-0813">Transport</keyword>
<gene>
    <name evidence="10" type="primary">ND3</name>
</gene>
<evidence type="ECO:0000313" key="10">
    <source>
        <dbReference type="EMBL" id="AZQ21940.1"/>
    </source>
</evidence>
<keyword evidence="7 9" id="KW-0472">Membrane</keyword>
<dbReference type="GO" id="GO:0030964">
    <property type="term" value="C:NADH dehydrogenase complex"/>
    <property type="evidence" value="ECO:0007669"/>
    <property type="project" value="TreeGrafter"/>
</dbReference>
<dbReference type="AlphaFoldDB" id="A0A3S9LPD7"/>
<dbReference type="PANTHER" id="PTHR11058">
    <property type="entry name" value="NADH-UBIQUINONE OXIDOREDUCTASE CHAIN 3"/>
    <property type="match status" value="1"/>
</dbReference>
<keyword evidence="9" id="KW-1278">Translocase</keyword>
<dbReference type="InterPro" id="IPR038430">
    <property type="entry name" value="NDAH_ubi_oxred_su3_sf"/>
</dbReference>
<comment type="similarity">
    <text evidence="2 9">Belongs to the complex I subunit 3 family.</text>
</comment>
<proteinExistence type="inferred from homology"/>
<accession>A0A3S9LPD7</accession>
<keyword evidence="9" id="KW-0249">Electron transport</keyword>
<geneLocation type="mitochondrion" evidence="10"/>
<evidence type="ECO:0000256" key="4">
    <source>
        <dbReference type="ARBA" id="ARBA00022448"/>
    </source>
</evidence>
<dbReference type="EC" id="7.1.1.2" evidence="9"/>
<comment type="catalytic activity">
    <reaction evidence="8 9">
        <text>a ubiquinone + NADH + 5 H(+)(in) = a ubiquinol + NAD(+) + 4 H(+)(out)</text>
        <dbReference type="Rhea" id="RHEA:29091"/>
        <dbReference type="Rhea" id="RHEA-COMP:9565"/>
        <dbReference type="Rhea" id="RHEA-COMP:9566"/>
        <dbReference type="ChEBI" id="CHEBI:15378"/>
        <dbReference type="ChEBI" id="CHEBI:16389"/>
        <dbReference type="ChEBI" id="CHEBI:17976"/>
        <dbReference type="ChEBI" id="CHEBI:57540"/>
        <dbReference type="ChEBI" id="CHEBI:57945"/>
        <dbReference type="EC" id="7.1.1.2"/>
    </reaction>
</comment>
<evidence type="ECO:0000256" key="9">
    <source>
        <dbReference type="RuleBase" id="RU003640"/>
    </source>
</evidence>
<comment type="subcellular location">
    <subcellularLocation>
        <location evidence="1">Membrane</location>
    </subcellularLocation>
    <subcellularLocation>
        <location evidence="9">Mitochondrion membrane</location>
        <topology evidence="9">Multi-pass membrane protein</topology>
    </subcellularLocation>
</comment>
<keyword evidence="9" id="KW-0679">Respiratory chain</keyword>
<evidence type="ECO:0000256" key="1">
    <source>
        <dbReference type="ARBA" id="ARBA00004370"/>
    </source>
</evidence>
<reference evidence="10" key="1">
    <citation type="journal article" date="2018" name="Mitochondrial DNA Part B Resour">
        <title>First report on the complete mitochondrial genome of the deep-water scalpellid barnacle Arcoscalpellum epeeum (Cirripedia, Thoracica, Scalpellidae).</title>
        <authorList>
            <person name="Kim S.-J."/>
            <person name="Kang H.M."/>
            <person name="Corbari L."/>
            <person name="Chan B.K.K."/>
        </authorList>
    </citation>
    <scope>NUCLEOTIDE SEQUENCE</scope>
</reference>
<feature type="transmembrane region" description="Helical" evidence="9">
    <location>
        <begin position="6"/>
        <end position="25"/>
    </location>
</feature>
<evidence type="ECO:0000256" key="5">
    <source>
        <dbReference type="ARBA" id="ARBA00022692"/>
    </source>
</evidence>
<dbReference type="EMBL" id="MH791047">
    <property type="protein sequence ID" value="AZQ21940.1"/>
    <property type="molecule type" value="Genomic_DNA"/>
</dbReference>
<keyword evidence="9" id="KW-0830">Ubiquinone</keyword>
<feature type="transmembrane region" description="Helical" evidence="9">
    <location>
        <begin position="87"/>
        <end position="106"/>
    </location>
</feature>
<dbReference type="Gene3D" id="1.20.58.1610">
    <property type="entry name" value="NADH:ubiquinone/plastoquinone oxidoreductase, chain 3"/>
    <property type="match status" value="1"/>
</dbReference>
<dbReference type="PANTHER" id="PTHR11058:SF9">
    <property type="entry name" value="NADH-UBIQUINONE OXIDOREDUCTASE CHAIN 3"/>
    <property type="match status" value="1"/>
</dbReference>
<comment type="function">
    <text evidence="9">Core subunit of the mitochondrial membrane respiratory chain NADH dehydrogenase (Complex I) which catalyzes electron transfer from NADH through the respiratory chain, using ubiquinone as an electron acceptor. Essential for the catalytic activity of complex I.</text>
</comment>